<gene>
    <name evidence="2" type="ORF">GSBLH_T00006306001</name>
</gene>
<dbReference type="Pfam" id="PF00085">
    <property type="entry name" value="Thioredoxin"/>
    <property type="match status" value="1"/>
</dbReference>
<proteinExistence type="predicted"/>
<sequence>MSVTHPSVIFLKVDGDKVREVSSKYQVEGFPTILLIRNEKVVDKVVGYAPEDIESKIEGKLEMEMDLVYA</sequence>
<evidence type="ECO:0000259" key="1">
    <source>
        <dbReference type="Pfam" id="PF00085"/>
    </source>
</evidence>
<dbReference type="Proteomes" id="UP000008312">
    <property type="component" value="Unassembled WGS sequence"/>
</dbReference>
<dbReference type="InterPro" id="IPR013766">
    <property type="entry name" value="Thioredoxin_domain"/>
</dbReference>
<dbReference type="OrthoDB" id="10263751at2759"/>
<dbReference type="PANTHER" id="PTHR10438:SF463">
    <property type="entry name" value="THIOREDOXIN"/>
    <property type="match status" value="1"/>
</dbReference>
<reference evidence="2" key="1">
    <citation type="submission" date="2010-02" db="EMBL/GenBank/DDBJ databases">
        <title>Sequencing and annotation of the Blastocystis hominis genome.</title>
        <authorList>
            <person name="Wincker P."/>
        </authorList>
    </citation>
    <scope>NUCLEOTIDE SEQUENCE</scope>
    <source>
        <strain evidence="2">Singapore isolate B</strain>
    </source>
</reference>
<protein>
    <recommendedName>
        <fullName evidence="1">Thioredoxin domain-containing protein</fullName>
    </recommendedName>
</protein>
<dbReference type="GeneID" id="24922431"/>
<dbReference type="InterPro" id="IPR050620">
    <property type="entry name" value="Thioredoxin_H-type-like"/>
</dbReference>
<dbReference type="InterPro" id="IPR036249">
    <property type="entry name" value="Thioredoxin-like_sf"/>
</dbReference>
<dbReference type="EMBL" id="FN668643">
    <property type="protein sequence ID" value="CBK21513.2"/>
    <property type="molecule type" value="Genomic_DNA"/>
</dbReference>
<dbReference type="RefSeq" id="XP_012895561.1">
    <property type="nucleotide sequence ID" value="XM_013040107.1"/>
</dbReference>
<feature type="domain" description="Thioredoxin" evidence="1">
    <location>
        <begin position="7"/>
        <end position="57"/>
    </location>
</feature>
<accession>D8M0C4</accession>
<dbReference type="SUPFAM" id="SSF52833">
    <property type="entry name" value="Thioredoxin-like"/>
    <property type="match status" value="1"/>
</dbReference>
<dbReference type="CDD" id="cd02947">
    <property type="entry name" value="TRX_family"/>
    <property type="match status" value="1"/>
</dbReference>
<keyword evidence="3" id="KW-1185">Reference proteome</keyword>
<dbReference type="PANTHER" id="PTHR10438">
    <property type="entry name" value="THIOREDOXIN"/>
    <property type="match status" value="1"/>
</dbReference>
<organism evidence="2">
    <name type="scientific">Blastocystis hominis</name>
    <dbReference type="NCBI Taxonomy" id="12968"/>
    <lineage>
        <taxon>Eukaryota</taxon>
        <taxon>Sar</taxon>
        <taxon>Stramenopiles</taxon>
        <taxon>Bigyra</taxon>
        <taxon>Opalozoa</taxon>
        <taxon>Opalinata</taxon>
        <taxon>Blastocystidae</taxon>
        <taxon>Blastocystis</taxon>
    </lineage>
</organism>
<dbReference type="InParanoid" id="D8M0C4"/>
<evidence type="ECO:0000313" key="2">
    <source>
        <dbReference type="EMBL" id="CBK21513.2"/>
    </source>
</evidence>
<dbReference type="AlphaFoldDB" id="D8M0C4"/>
<evidence type="ECO:0000313" key="3">
    <source>
        <dbReference type="Proteomes" id="UP000008312"/>
    </source>
</evidence>
<dbReference type="Gene3D" id="3.40.30.10">
    <property type="entry name" value="Glutaredoxin"/>
    <property type="match status" value="1"/>
</dbReference>
<name>D8M0C4_BLAHO</name>